<evidence type="ECO:0000313" key="1">
    <source>
        <dbReference type="EMBL" id="SDW01293.1"/>
    </source>
</evidence>
<dbReference type="EMBL" id="VNHT01000021">
    <property type="protein sequence ID" value="TYP88231.1"/>
    <property type="molecule type" value="Genomic_DNA"/>
</dbReference>
<accession>A0A1H2Q2H4</accession>
<organism evidence="1 3">
    <name type="scientific">Nitrosomonas communis</name>
    <dbReference type="NCBI Taxonomy" id="44574"/>
    <lineage>
        <taxon>Bacteria</taxon>
        <taxon>Pseudomonadati</taxon>
        <taxon>Pseudomonadota</taxon>
        <taxon>Betaproteobacteria</taxon>
        <taxon>Nitrosomonadales</taxon>
        <taxon>Nitrosomonadaceae</taxon>
        <taxon>Nitrosomonas</taxon>
    </lineage>
</organism>
<reference evidence="2 4" key="2">
    <citation type="submission" date="2019-07" db="EMBL/GenBank/DDBJ databases">
        <title>Active sludge and wastewater microbial communities from Klosterneuburg, Austria.</title>
        <authorList>
            <person name="Wagner M."/>
        </authorList>
    </citation>
    <scope>NUCLEOTIDE SEQUENCE [LARGE SCALE GENOMIC DNA]</scope>
    <source>
        <strain evidence="2 4">Nm2</strain>
    </source>
</reference>
<protein>
    <recommendedName>
        <fullName evidence="5">Heavy-metal-associated domain-containing protein</fullName>
    </recommendedName>
</protein>
<dbReference type="Proteomes" id="UP000183454">
    <property type="component" value="Unassembled WGS sequence"/>
</dbReference>
<dbReference type="RefSeq" id="WP_052752295.1">
    <property type="nucleotide sequence ID" value="NZ_CP011451.1"/>
</dbReference>
<dbReference type="Pfam" id="PF19991">
    <property type="entry name" value="HMA_2"/>
    <property type="match status" value="1"/>
</dbReference>
<gene>
    <name evidence="2" type="ORF">BCL69_102116</name>
    <name evidence="1" type="ORF">SAMN05421882_1001201</name>
</gene>
<dbReference type="EMBL" id="FNNH01000001">
    <property type="protein sequence ID" value="SDW01293.1"/>
    <property type="molecule type" value="Genomic_DNA"/>
</dbReference>
<evidence type="ECO:0008006" key="5">
    <source>
        <dbReference type="Google" id="ProtNLM"/>
    </source>
</evidence>
<evidence type="ECO:0000313" key="3">
    <source>
        <dbReference type="Proteomes" id="UP000183454"/>
    </source>
</evidence>
<dbReference type="OrthoDB" id="2887217at2"/>
<evidence type="ECO:0000313" key="4">
    <source>
        <dbReference type="Proteomes" id="UP000324176"/>
    </source>
</evidence>
<dbReference type="Proteomes" id="UP000324176">
    <property type="component" value="Unassembled WGS sequence"/>
</dbReference>
<evidence type="ECO:0000313" key="2">
    <source>
        <dbReference type="EMBL" id="TYP88231.1"/>
    </source>
</evidence>
<name>A0A1H2Q2H4_9PROT</name>
<sequence>MLSFPGIKIMHFLPGRVRLKVEKIKNNITFAKKVETELLNTLCITGVEINVLTGSVLVKYDKCAIKDTKNSNHLLVTLKKLFPDLDTEKLRPYLDE</sequence>
<proteinExistence type="predicted"/>
<reference evidence="1 3" key="1">
    <citation type="submission" date="2016-10" db="EMBL/GenBank/DDBJ databases">
        <authorList>
            <person name="de Groot N.N."/>
        </authorList>
    </citation>
    <scope>NUCLEOTIDE SEQUENCE [LARGE SCALE GENOMIC DNA]</scope>
    <source>
        <strain evidence="1 3">Nm110</strain>
    </source>
</reference>
<dbReference type="AlphaFoldDB" id="A0A1H2Q2H4"/>